<protein>
    <submittedName>
        <fullName evidence="1">Uncharacterized protein</fullName>
    </submittedName>
</protein>
<evidence type="ECO:0000313" key="1">
    <source>
        <dbReference type="EMBL" id="QPJ60722.1"/>
    </source>
</evidence>
<organism evidence="1 2">
    <name type="scientific">Candidatus Nitronauta litoralis</name>
    <dbReference type="NCBI Taxonomy" id="2705533"/>
    <lineage>
        <taxon>Bacteria</taxon>
        <taxon>Pseudomonadati</taxon>
        <taxon>Nitrospinota/Tectimicrobiota group</taxon>
        <taxon>Nitrospinota</taxon>
        <taxon>Nitrospinia</taxon>
        <taxon>Nitrospinales</taxon>
        <taxon>Nitrospinaceae</taxon>
        <taxon>Candidatus Nitronauta</taxon>
    </lineage>
</organism>
<accession>A0A7T0BTH7</accession>
<dbReference type="Proteomes" id="UP000594688">
    <property type="component" value="Chromosome"/>
</dbReference>
<gene>
    <name evidence="1" type="ORF">G3M70_01980</name>
</gene>
<name>A0A7T0BTH7_9BACT</name>
<dbReference type="EMBL" id="CP048685">
    <property type="protein sequence ID" value="QPJ60722.1"/>
    <property type="molecule type" value="Genomic_DNA"/>
</dbReference>
<proteinExistence type="predicted"/>
<evidence type="ECO:0000313" key="2">
    <source>
        <dbReference type="Proteomes" id="UP000594688"/>
    </source>
</evidence>
<sequence length="102" mass="11370">MKMHRMILTVALAWMVSFGAPQIVYSMDKKCVSTMSKEVKDKIIAMAEKSKKDKKGLTIYLSGQSVAVVVTELIGTELIVGKNREYDQVMIRVDQISGLAMN</sequence>
<dbReference type="KEGG" id="nli:G3M70_01980"/>
<dbReference type="AlphaFoldDB" id="A0A7T0BTH7"/>
<reference evidence="1 2" key="1">
    <citation type="submission" date="2020-02" db="EMBL/GenBank/DDBJ databases">
        <title>Genomic and physiological characterization of two novel Nitrospinaceae genera.</title>
        <authorList>
            <person name="Mueller A.J."/>
            <person name="Jung M.-Y."/>
            <person name="Strachan C.R."/>
            <person name="Herbold C.W."/>
            <person name="Kirkegaard R.H."/>
            <person name="Daims H."/>
        </authorList>
    </citation>
    <scope>NUCLEOTIDE SEQUENCE [LARGE SCALE GENOMIC DNA]</scope>
    <source>
        <strain evidence="1">EB</strain>
    </source>
</reference>